<dbReference type="PRINTS" id="PR00421">
    <property type="entry name" value="THIOREDOXIN"/>
</dbReference>
<evidence type="ECO:0000256" key="6">
    <source>
        <dbReference type="NCBIfam" id="TIGR01068"/>
    </source>
</evidence>
<name>A0A0B0H9Q6_SOVGS</name>
<keyword evidence="3" id="KW-0249">Electron transport</keyword>
<keyword evidence="5" id="KW-0676">Redox-active center</keyword>
<evidence type="ECO:0000256" key="1">
    <source>
        <dbReference type="ARBA" id="ARBA00008987"/>
    </source>
</evidence>
<dbReference type="InterPro" id="IPR005746">
    <property type="entry name" value="Thioredoxin"/>
</dbReference>
<dbReference type="Gene3D" id="3.40.30.10">
    <property type="entry name" value="Glutaredoxin"/>
    <property type="match status" value="1"/>
</dbReference>
<dbReference type="SUPFAM" id="SSF52833">
    <property type="entry name" value="Thioredoxin-like"/>
    <property type="match status" value="1"/>
</dbReference>
<keyword evidence="2" id="KW-0813">Transport</keyword>
<sequence length="136" mass="15407">MLFYTQDTLEKIMAVIELTKENLEETITGNAFVLIDFWAPWCGPCKSFGPTFEAVSEKYENIVFAKVNTEDEQEIAAHFQIRSIPTLMMFRDQIILLNEAGALPESALVDVIERASELDMDDVRKQIAEEETGNQG</sequence>
<dbReference type="PANTHER" id="PTHR45663:SF40">
    <property type="entry name" value="THIOREDOXIN 2"/>
    <property type="match status" value="1"/>
</dbReference>
<dbReference type="NCBIfam" id="TIGR01068">
    <property type="entry name" value="thioredoxin"/>
    <property type="match status" value="1"/>
</dbReference>
<dbReference type="STRING" id="2340.JV46_05620"/>
<dbReference type="Proteomes" id="UP000030856">
    <property type="component" value="Unassembled WGS sequence"/>
</dbReference>
<comment type="caution">
    <text evidence="8">The sequence shown here is derived from an EMBL/GenBank/DDBJ whole genome shotgun (WGS) entry which is preliminary data.</text>
</comment>
<comment type="similarity">
    <text evidence="1">Belongs to the thioredoxin family.</text>
</comment>
<evidence type="ECO:0000313" key="8">
    <source>
        <dbReference type="EMBL" id="KHF24624.1"/>
    </source>
</evidence>
<dbReference type="EMBL" id="JRAA01000002">
    <property type="protein sequence ID" value="KHF24624.1"/>
    <property type="molecule type" value="Genomic_DNA"/>
</dbReference>
<evidence type="ECO:0000256" key="3">
    <source>
        <dbReference type="ARBA" id="ARBA00022982"/>
    </source>
</evidence>
<accession>A0A0B0H9Q6</accession>
<dbReference type="eggNOG" id="COG3118">
    <property type="taxonomic scope" value="Bacteria"/>
</dbReference>
<keyword evidence="9" id="KW-1185">Reference proteome</keyword>
<dbReference type="GO" id="GO:0005829">
    <property type="term" value="C:cytosol"/>
    <property type="evidence" value="ECO:0007669"/>
    <property type="project" value="TreeGrafter"/>
</dbReference>
<evidence type="ECO:0000259" key="7">
    <source>
        <dbReference type="PROSITE" id="PS51352"/>
    </source>
</evidence>
<dbReference type="Pfam" id="PF00085">
    <property type="entry name" value="Thioredoxin"/>
    <property type="match status" value="1"/>
</dbReference>
<gene>
    <name evidence="8" type="ORF">JV46_05620</name>
</gene>
<dbReference type="InterPro" id="IPR036249">
    <property type="entry name" value="Thioredoxin-like_sf"/>
</dbReference>
<keyword evidence="4" id="KW-1015">Disulfide bond</keyword>
<organism evidence="8 9">
    <name type="scientific">Solemya velum gill symbiont</name>
    <dbReference type="NCBI Taxonomy" id="2340"/>
    <lineage>
        <taxon>Bacteria</taxon>
        <taxon>Pseudomonadati</taxon>
        <taxon>Pseudomonadota</taxon>
        <taxon>Gammaproteobacteria</taxon>
        <taxon>sulfur-oxidizing symbionts</taxon>
    </lineage>
</organism>
<feature type="domain" description="Thioredoxin" evidence="7">
    <location>
        <begin position="1"/>
        <end position="117"/>
    </location>
</feature>
<evidence type="ECO:0000256" key="2">
    <source>
        <dbReference type="ARBA" id="ARBA00022448"/>
    </source>
</evidence>
<dbReference type="InterPro" id="IPR017937">
    <property type="entry name" value="Thioredoxin_CS"/>
</dbReference>
<evidence type="ECO:0000256" key="4">
    <source>
        <dbReference type="ARBA" id="ARBA00023157"/>
    </source>
</evidence>
<evidence type="ECO:0000256" key="5">
    <source>
        <dbReference type="ARBA" id="ARBA00023284"/>
    </source>
</evidence>
<protein>
    <recommendedName>
        <fullName evidence="6">Thioredoxin</fullName>
    </recommendedName>
</protein>
<dbReference type="CDD" id="cd02947">
    <property type="entry name" value="TRX_family"/>
    <property type="match status" value="1"/>
</dbReference>
<dbReference type="PROSITE" id="PS00194">
    <property type="entry name" value="THIOREDOXIN_1"/>
    <property type="match status" value="1"/>
</dbReference>
<dbReference type="InterPro" id="IPR013766">
    <property type="entry name" value="Thioredoxin_domain"/>
</dbReference>
<dbReference type="GO" id="GO:0015035">
    <property type="term" value="F:protein-disulfide reductase activity"/>
    <property type="evidence" value="ECO:0007669"/>
    <property type="project" value="UniProtKB-UniRule"/>
</dbReference>
<dbReference type="PROSITE" id="PS51352">
    <property type="entry name" value="THIOREDOXIN_2"/>
    <property type="match status" value="1"/>
</dbReference>
<dbReference type="PANTHER" id="PTHR45663">
    <property type="entry name" value="GEO12009P1"/>
    <property type="match status" value="1"/>
</dbReference>
<dbReference type="AlphaFoldDB" id="A0A0B0H9Q6"/>
<dbReference type="PATRIC" id="fig|2340.3.peg.1268"/>
<proteinExistence type="inferred from homology"/>
<evidence type="ECO:0000313" key="9">
    <source>
        <dbReference type="Proteomes" id="UP000030856"/>
    </source>
</evidence>
<reference evidence="8 9" key="1">
    <citation type="journal article" date="2014" name="BMC Genomics">
        <title>The genome of the intracellular bacterium of the coastal bivalve, Solemya velum: a blueprint for thriving in and out of symbiosis.</title>
        <authorList>
            <person name="Dmytrenko O."/>
            <person name="Russell S.L."/>
            <person name="Loo W.T."/>
            <person name="Fontanez K.M."/>
            <person name="Liao L."/>
            <person name="Roeselers G."/>
            <person name="Sharma R."/>
            <person name="Stewart F.J."/>
            <person name="Newton I.L."/>
            <person name="Woyke T."/>
            <person name="Wu D."/>
            <person name="Lang J.M."/>
            <person name="Eisen J.A."/>
            <person name="Cavanaugh C.M."/>
        </authorList>
    </citation>
    <scope>NUCLEOTIDE SEQUENCE [LARGE SCALE GENOMIC DNA]</scope>
    <source>
        <strain evidence="8 9">WH</strain>
    </source>
</reference>